<dbReference type="PANTHER" id="PTHR32234:SF3">
    <property type="entry name" value="SUPPRESSION OF COPPER SENSITIVITY PROTEIN"/>
    <property type="match status" value="1"/>
</dbReference>
<evidence type="ECO:0000256" key="2">
    <source>
        <dbReference type="ARBA" id="ARBA00022475"/>
    </source>
</evidence>
<dbReference type="GO" id="GO:0015035">
    <property type="term" value="F:protein-disulfide reductase activity"/>
    <property type="evidence" value="ECO:0007669"/>
    <property type="project" value="TreeGrafter"/>
</dbReference>
<dbReference type="eggNOG" id="COG4232">
    <property type="taxonomic scope" value="Bacteria"/>
</dbReference>
<dbReference type="PANTHER" id="PTHR32234">
    <property type="entry name" value="THIOL:DISULFIDE INTERCHANGE PROTEIN DSBD"/>
    <property type="match status" value="1"/>
</dbReference>
<feature type="domain" description="Thioredoxin" evidence="8">
    <location>
        <begin position="586"/>
        <end position="740"/>
    </location>
</feature>
<dbReference type="PROSITE" id="PS51352">
    <property type="entry name" value="THIOREDOXIN_2"/>
    <property type="match status" value="1"/>
</dbReference>
<dbReference type="GO" id="GO:0045454">
    <property type="term" value="P:cell redox homeostasis"/>
    <property type="evidence" value="ECO:0007669"/>
    <property type="project" value="TreeGrafter"/>
</dbReference>
<evidence type="ECO:0000256" key="4">
    <source>
        <dbReference type="ARBA" id="ARBA00022748"/>
    </source>
</evidence>
<dbReference type="CDD" id="cd02953">
    <property type="entry name" value="DsbDgamma"/>
    <property type="match status" value="1"/>
</dbReference>
<feature type="transmembrane region" description="Helical" evidence="7">
    <location>
        <begin position="565"/>
        <end position="583"/>
    </location>
</feature>
<feature type="transmembrane region" description="Helical" evidence="7">
    <location>
        <begin position="384"/>
        <end position="405"/>
    </location>
</feature>
<keyword evidence="5 7" id="KW-1133">Transmembrane helix</keyword>
<dbReference type="InterPro" id="IPR013766">
    <property type="entry name" value="Thioredoxin_domain"/>
</dbReference>
<keyword evidence="2" id="KW-1003">Cell membrane</keyword>
<evidence type="ECO:0000256" key="1">
    <source>
        <dbReference type="ARBA" id="ARBA00004651"/>
    </source>
</evidence>
<name>M2ZQH5_9PROT</name>
<dbReference type="InterPro" id="IPR003834">
    <property type="entry name" value="Cyt_c_assmbl_TM_dom"/>
</dbReference>
<dbReference type="InterPro" id="IPR036249">
    <property type="entry name" value="Thioredoxin-like_sf"/>
</dbReference>
<accession>M2ZQH5</accession>
<feature type="transmembrane region" description="Helical" evidence="7">
    <location>
        <begin position="465"/>
        <end position="495"/>
    </location>
</feature>
<dbReference type="GO" id="GO:0005886">
    <property type="term" value="C:plasma membrane"/>
    <property type="evidence" value="ECO:0007669"/>
    <property type="project" value="UniProtKB-SubCell"/>
</dbReference>
<keyword evidence="3 7" id="KW-0812">Transmembrane</keyword>
<comment type="subcellular location">
    <subcellularLocation>
        <location evidence="1">Cell membrane</location>
        <topology evidence="1">Multi-pass membrane protein</topology>
    </subcellularLocation>
</comment>
<evidence type="ECO:0000259" key="8">
    <source>
        <dbReference type="PROSITE" id="PS51352"/>
    </source>
</evidence>
<dbReference type="eggNOG" id="COG4233">
    <property type="taxonomic scope" value="Bacteria"/>
</dbReference>
<feature type="transmembrane region" description="Helical" evidence="7">
    <location>
        <begin position="501"/>
        <end position="522"/>
    </location>
</feature>
<evidence type="ECO:0000256" key="3">
    <source>
        <dbReference type="ARBA" id="ARBA00022692"/>
    </source>
</evidence>
<dbReference type="Proteomes" id="UP000011744">
    <property type="component" value="Unassembled WGS sequence"/>
</dbReference>
<dbReference type="Pfam" id="PF13899">
    <property type="entry name" value="Thioredoxin_7"/>
    <property type="match status" value="1"/>
</dbReference>
<feature type="transmembrane region" description="Helical" evidence="7">
    <location>
        <begin position="595"/>
        <end position="613"/>
    </location>
</feature>
<dbReference type="STRING" id="1244869.H261_12579"/>
<dbReference type="Pfam" id="PF02683">
    <property type="entry name" value="DsbD_TM"/>
    <property type="match status" value="1"/>
</dbReference>
<dbReference type="SUPFAM" id="SSF52833">
    <property type="entry name" value="Thioredoxin-like"/>
    <property type="match status" value="1"/>
</dbReference>
<proteinExistence type="predicted"/>
<evidence type="ECO:0000313" key="10">
    <source>
        <dbReference type="Proteomes" id="UP000011744"/>
    </source>
</evidence>
<protein>
    <submittedName>
        <fullName evidence="9">Thiol:disulfide interchange protein dsbD 1</fullName>
    </submittedName>
</protein>
<feature type="transmembrane region" description="Helical" evidence="7">
    <location>
        <begin position="340"/>
        <end position="364"/>
    </location>
</feature>
<comment type="caution">
    <text evidence="9">The sequence shown here is derived from an EMBL/GenBank/DDBJ whole genome shotgun (WGS) entry which is preliminary data.</text>
</comment>
<evidence type="ECO:0000256" key="7">
    <source>
        <dbReference type="SAM" id="Phobius"/>
    </source>
</evidence>
<dbReference type="EMBL" id="AONQ01000031">
    <property type="protein sequence ID" value="EME69572.1"/>
    <property type="molecule type" value="Genomic_DNA"/>
</dbReference>
<keyword evidence="6 7" id="KW-0472">Membrane</keyword>
<dbReference type="Pfam" id="PF11412">
    <property type="entry name" value="DsbD_N"/>
    <property type="match status" value="1"/>
</dbReference>
<evidence type="ECO:0000313" key="9">
    <source>
        <dbReference type="EMBL" id="EME69572.1"/>
    </source>
</evidence>
<evidence type="ECO:0000256" key="5">
    <source>
        <dbReference type="ARBA" id="ARBA00022989"/>
    </source>
</evidence>
<organism evidence="9 10">
    <name type="scientific">Paramagnetospirillum caucaseum</name>
    <dbReference type="NCBI Taxonomy" id="1244869"/>
    <lineage>
        <taxon>Bacteria</taxon>
        <taxon>Pseudomonadati</taxon>
        <taxon>Pseudomonadota</taxon>
        <taxon>Alphaproteobacteria</taxon>
        <taxon>Rhodospirillales</taxon>
        <taxon>Magnetospirillaceae</taxon>
        <taxon>Paramagnetospirillum</taxon>
    </lineage>
</organism>
<evidence type="ECO:0000256" key="6">
    <source>
        <dbReference type="ARBA" id="ARBA00023136"/>
    </source>
</evidence>
<reference evidence="9 10" key="1">
    <citation type="journal article" date="2014" name="Genome Announc.">
        <title>Draft Genome Sequence of Magnetospirillum sp. Strain SO-1, a Freshwater Magnetotactic Bacterium Isolated from the Ol'khovka River, Russia.</title>
        <authorList>
            <person name="Grouzdev D.S."/>
            <person name="Dziuba M.V."/>
            <person name="Sukhacheva M.S."/>
            <person name="Mardanov A.V."/>
            <person name="Beletskiy A.V."/>
            <person name="Kuznetsov B.B."/>
            <person name="Skryabin K.G."/>
        </authorList>
    </citation>
    <scope>NUCLEOTIDE SEQUENCE [LARGE SCALE GENOMIC DNA]</scope>
    <source>
        <strain evidence="9 10">SO-1</strain>
    </source>
</reference>
<dbReference type="Gene3D" id="3.40.30.10">
    <property type="entry name" value="Glutaredoxin"/>
    <property type="match status" value="1"/>
</dbReference>
<dbReference type="InterPro" id="IPR035671">
    <property type="entry name" value="DsbD_gamma"/>
</dbReference>
<keyword evidence="4" id="KW-0201">Cytochrome c-type biogenesis</keyword>
<keyword evidence="10" id="KW-1185">Reference proteome</keyword>
<sequence>MTGVKASPADSAKHSRRAAVVIDTAWRAVLLFAARRLEEDIMAWIKAALTAALLLTGIAAQAAEPGGSDWASSESGKVRLISATTGIGEKGAGEAGPLRLGLHFKLEPGWKIYWRTPGDAGYPPKLDWTGSANLDNPLPRWPAPHRFVLAGLQNYGYMDEVILPLDATAADASRPVAARLSVDFLACAQICVPQKVDLALDLSPGPAAPSSFAHDIGRFTALVPGDGRRHGLALDSAEALGGGDTAALRLAVSSMEPFTDPDAFVEAEEVAAFGQPRVSLSADRRRAVFEIPVPPGGLLKPLAGAAMTVTVTDGLRAFETSMIPVPGSAAPMAAGDAPGLGGMLLIALLGGLILNLMPCVLPVLSIKVLGVLGHGGGERRHVRASFIASGAGIVVSFLALALLAIGLKQAGAAVGWGIQFQQPGFLAVMVVLLALFAANLWGMFEIPMPAVLFSRGGGAAHHTVLGHFLSGAFATLLATPCSAPFLGTAIGFALARGPVEIALIFTALGLGMAAPYLAVAVWPDAALKLPRPGRWMVTVRKLLGLALAGTGLWLLTVLMVQAGTLAALVTGGAMACAVAVLGLRHRLPAAARPAVTACVVALAGLALAAPFHGSADGESGGETGGAVAWGRFDSQTLARLVSDGKVVFVDVTADWCITCKVNKAAVIERGEVASRLSSPGVVALRADWTRPDEGISRYLASFGRYGIPFNAVYGPSAPDGIALPELLSEAEVLAALDKAR</sequence>
<dbReference type="AlphaFoldDB" id="M2ZQH5"/>
<dbReference type="PATRIC" id="fig|1244869.3.peg.2539"/>
<gene>
    <name evidence="9" type="ORF">H261_12579</name>
</gene>
<feature type="transmembrane region" description="Helical" evidence="7">
    <location>
        <begin position="542"/>
        <end position="559"/>
    </location>
</feature>
<dbReference type="InterPro" id="IPR028250">
    <property type="entry name" value="DsbDN"/>
</dbReference>
<feature type="transmembrane region" description="Helical" evidence="7">
    <location>
        <begin position="425"/>
        <end position="444"/>
    </location>
</feature>
<dbReference type="GO" id="GO:0017004">
    <property type="term" value="P:cytochrome complex assembly"/>
    <property type="evidence" value="ECO:0007669"/>
    <property type="project" value="UniProtKB-KW"/>
</dbReference>